<feature type="transmembrane region" description="Helical" evidence="7">
    <location>
        <begin position="216"/>
        <end position="240"/>
    </location>
</feature>
<accession>A0AAN9B488</accession>
<comment type="subcellular location">
    <subcellularLocation>
        <location evidence="1">Membrane</location>
        <topology evidence="1">Multi-pass membrane protein</topology>
    </subcellularLocation>
</comment>
<feature type="domain" description="Major facilitator superfamily (MFS) profile" evidence="8">
    <location>
        <begin position="74"/>
        <end position="592"/>
    </location>
</feature>
<feature type="transmembrane region" description="Helical" evidence="7">
    <location>
        <begin position="21"/>
        <end position="40"/>
    </location>
</feature>
<feature type="transmembrane region" description="Helical" evidence="7">
    <location>
        <begin position="161"/>
        <end position="182"/>
    </location>
</feature>
<feature type="transmembrane region" description="Helical" evidence="7">
    <location>
        <begin position="540"/>
        <end position="558"/>
    </location>
</feature>
<evidence type="ECO:0000256" key="3">
    <source>
        <dbReference type="ARBA" id="ARBA00022692"/>
    </source>
</evidence>
<feature type="transmembrane region" description="Helical" evidence="7">
    <location>
        <begin position="446"/>
        <end position="466"/>
    </location>
</feature>
<dbReference type="EMBL" id="JBAMIC010000012">
    <property type="protein sequence ID" value="KAK7098548.1"/>
    <property type="molecule type" value="Genomic_DNA"/>
</dbReference>
<dbReference type="PANTHER" id="PTHR24064">
    <property type="entry name" value="SOLUTE CARRIER FAMILY 22 MEMBER"/>
    <property type="match status" value="1"/>
</dbReference>
<feature type="transmembrane region" description="Helical" evidence="7">
    <location>
        <begin position="127"/>
        <end position="149"/>
    </location>
</feature>
<keyword evidence="10" id="KW-1185">Reference proteome</keyword>
<evidence type="ECO:0000256" key="2">
    <source>
        <dbReference type="ARBA" id="ARBA00006175"/>
    </source>
</evidence>
<gene>
    <name evidence="9" type="ORF">V1264_002816</name>
</gene>
<evidence type="ECO:0000256" key="4">
    <source>
        <dbReference type="ARBA" id="ARBA00022989"/>
    </source>
</evidence>
<dbReference type="Gene3D" id="1.20.1250.20">
    <property type="entry name" value="MFS general substrate transporter like domains"/>
    <property type="match status" value="2"/>
</dbReference>
<organism evidence="9 10">
    <name type="scientific">Littorina saxatilis</name>
    <dbReference type="NCBI Taxonomy" id="31220"/>
    <lineage>
        <taxon>Eukaryota</taxon>
        <taxon>Metazoa</taxon>
        <taxon>Spiralia</taxon>
        <taxon>Lophotrochozoa</taxon>
        <taxon>Mollusca</taxon>
        <taxon>Gastropoda</taxon>
        <taxon>Caenogastropoda</taxon>
        <taxon>Littorinimorpha</taxon>
        <taxon>Littorinoidea</taxon>
        <taxon>Littorinidae</taxon>
        <taxon>Littorina</taxon>
    </lineage>
</organism>
<feature type="transmembrane region" description="Helical" evidence="7">
    <location>
        <begin position="564"/>
        <end position="587"/>
    </location>
</feature>
<feature type="transmembrane region" description="Helical" evidence="7">
    <location>
        <begin position="413"/>
        <end position="434"/>
    </location>
</feature>
<dbReference type="InterPro" id="IPR022357">
    <property type="entry name" value="MIP_CS"/>
</dbReference>
<keyword evidence="3 7" id="KW-0812">Transmembrane</keyword>
<evidence type="ECO:0000256" key="7">
    <source>
        <dbReference type="SAM" id="Phobius"/>
    </source>
</evidence>
<dbReference type="InterPro" id="IPR005829">
    <property type="entry name" value="Sugar_transporter_CS"/>
</dbReference>
<evidence type="ECO:0000256" key="1">
    <source>
        <dbReference type="ARBA" id="ARBA00004141"/>
    </source>
</evidence>
<feature type="transmembrane region" description="Helical" evidence="7">
    <location>
        <begin position="188"/>
        <end position="209"/>
    </location>
</feature>
<evidence type="ECO:0000313" key="9">
    <source>
        <dbReference type="EMBL" id="KAK7098548.1"/>
    </source>
</evidence>
<comment type="caution">
    <text evidence="9">The sequence shown here is derived from an EMBL/GenBank/DDBJ whole genome shotgun (WGS) entry which is preliminary data.</text>
</comment>
<feature type="compositionally biased region" description="Polar residues" evidence="6">
    <location>
        <begin position="367"/>
        <end position="380"/>
    </location>
</feature>
<evidence type="ECO:0000256" key="6">
    <source>
        <dbReference type="SAM" id="MobiDB-lite"/>
    </source>
</evidence>
<dbReference type="PROSITE" id="PS00216">
    <property type="entry name" value="SUGAR_TRANSPORT_1"/>
    <property type="match status" value="1"/>
</dbReference>
<feature type="transmembrane region" description="Helical" evidence="7">
    <location>
        <begin position="246"/>
        <end position="266"/>
    </location>
</feature>
<dbReference type="GO" id="GO:0022857">
    <property type="term" value="F:transmembrane transporter activity"/>
    <property type="evidence" value="ECO:0007669"/>
    <property type="project" value="InterPro"/>
</dbReference>
<proteinExistence type="inferred from homology"/>
<dbReference type="InterPro" id="IPR011701">
    <property type="entry name" value="MFS"/>
</dbReference>
<dbReference type="Pfam" id="PF07690">
    <property type="entry name" value="MFS_1"/>
    <property type="match status" value="1"/>
</dbReference>
<reference evidence="9 10" key="1">
    <citation type="submission" date="2024-02" db="EMBL/GenBank/DDBJ databases">
        <title>Chromosome-scale genome assembly of the rough periwinkle Littorina saxatilis.</title>
        <authorList>
            <person name="De Jode A."/>
            <person name="Faria R."/>
            <person name="Formenti G."/>
            <person name="Sims Y."/>
            <person name="Smith T.P."/>
            <person name="Tracey A."/>
            <person name="Wood J.M.D."/>
            <person name="Zagrodzka Z.B."/>
            <person name="Johannesson K."/>
            <person name="Butlin R.K."/>
            <person name="Leder E.H."/>
        </authorList>
    </citation>
    <scope>NUCLEOTIDE SEQUENCE [LARGE SCALE GENOMIC DNA]</scope>
    <source>
        <strain evidence="9">Snail1</strain>
        <tissue evidence="9">Muscle</tissue>
    </source>
</reference>
<protein>
    <recommendedName>
        <fullName evidence="8">Major facilitator superfamily (MFS) profile domain-containing protein</fullName>
    </recommendedName>
</protein>
<comment type="similarity">
    <text evidence="2">Belongs to the MIP/aquaporin (TC 1.A.8) family.</text>
</comment>
<evidence type="ECO:0000256" key="5">
    <source>
        <dbReference type="ARBA" id="ARBA00023136"/>
    </source>
</evidence>
<keyword evidence="4 7" id="KW-1133">Transmembrane helix</keyword>
<feature type="transmembrane region" description="Helical" evidence="7">
    <location>
        <begin position="478"/>
        <end position="496"/>
    </location>
</feature>
<evidence type="ECO:0000259" key="8">
    <source>
        <dbReference type="PROSITE" id="PS50850"/>
    </source>
</evidence>
<dbReference type="InterPro" id="IPR036259">
    <property type="entry name" value="MFS_trans_sf"/>
</dbReference>
<dbReference type="SUPFAM" id="SSF103473">
    <property type="entry name" value="MFS general substrate transporter"/>
    <property type="match status" value="1"/>
</dbReference>
<dbReference type="Proteomes" id="UP001374579">
    <property type="component" value="Unassembled WGS sequence"/>
</dbReference>
<dbReference type="PROSITE" id="PS50850">
    <property type="entry name" value="MFS"/>
    <property type="match status" value="1"/>
</dbReference>
<feature type="region of interest" description="Disordered" evidence="6">
    <location>
        <begin position="360"/>
        <end position="382"/>
    </location>
</feature>
<feature type="transmembrane region" description="Helical" evidence="7">
    <location>
        <begin position="502"/>
        <end position="528"/>
    </location>
</feature>
<keyword evidence="5 7" id="KW-0472">Membrane</keyword>
<dbReference type="InterPro" id="IPR020846">
    <property type="entry name" value="MFS_dom"/>
</dbReference>
<dbReference type="GO" id="GO:0016020">
    <property type="term" value="C:membrane"/>
    <property type="evidence" value="ECO:0007669"/>
    <property type="project" value="UniProtKB-SubCell"/>
</dbReference>
<dbReference type="PROSITE" id="PS00221">
    <property type="entry name" value="MIP"/>
    <property type="match status" value="1"/>
</dbReference>
<name>A0AAN9B488_9CAEN</name>
<dbReference type="AlphaFoldDB" id="A0AAN9B488"/>
<sequence>MREKGNIDPTLRALGGRARYQMLHLFAINIGAFGASYQLLNNIFTGREVLGQRCAAPDNSSLRANNDFQNGDSNSSHVTYGLCEITVSKGNLSSDEQQYPCPDGYEYGYSRDLSFRTEFDLVCDRKLLGGLTQSFVIMGQGFGAVLSAIVSDRFGRKRTLIASQLGLLSVGIAIGLAPSYAVLAAFKFLVGGFQQGVVTGMAIMSIELLPTEYRSLSALVGSVLWGCSSCSMAVYAYLLRDFPWRYLQYTLSGVSALICLLQLWYLDESLRWLVANGRKDGTEAVLKRAARVNGKDLAVIVSTLQDSVNESQHTHQAGGDNCTLSTISPNAQHNPSQCSHVNPAFSVSCTELTANTNSEDVDASRKGMTNNETVNGSLESSEPAALEANLEDTLEQKQAKKLTLLDIFRHKTLFFNALVTWLAWFTCALSFFALYMMSTSLHGNRFLNYFLTALMEIPPGVLLFVLLDRAGRKAASRVMYIVAGVGLISSGVFRMFTGNSALGTLSVVTAMLGMFGASGMFGAVFFFTPELFPTNMRNQALGVASFAGRLGGMCAPFMSSLAEIAVWAPGALIGSLCFVVVILFRFIPETRGRELPHTIEDVEKWTVVVSPPEEKSAVKTRL</sequence>
<evidence type="ECO:0000313" key="10">
    <source>
        <dbReference type="Proteomes" id="UP001374579"/>
    </source>
</evidence>